<organism evidence="3 4">
    <name type="scientific">Haloferax marinum</name>
    <dbReference type="NCBI Taxonomy" id="2666143"/>
    <lineage>
        <taxon>Archaea</taxon>
        <taxon>Methanobacteriati</taxon>
        <taxon>Methanobacteriota</taxon>
        <taxon>Stenosarchaea group</taxon>
        <taxon>Halobacteria</taxon>
        <taxon>Halobacteriales</taxon>
        <taxon>Haloferacaceae</taxon>
        <taxon>Haloferax</taxon>
    </lineage>
</organism>
<dbReference type="EMBL" id="WKJQ01000001">
    <property type="protein sequence ID" value="MRW97918.1"/>
    <property type="molecule type" value="Genomic_DNA"/>
</dbReference>
<dbReference type="AlphaFoldDB" id="A0A6A8GBG6"/>
<sequence length="101" mass="10546">MEPNPVPGPNGPDDDVSATFDWSSVRPSTAVVDVYAVATNQEPSVLDPLFDFIDPDALDTLVRSSVSASADGVAVSFTFADRRITVDSSGSVVVGKETTQA</sequence>
<dbReference type="Pfam" id="PF18545">
    <property type="entry name" value="HalOD1"/>
    <property type="match status" value="1"/>
</dbReference>
<dbReference type="OrthoDB" id="221929at2157"/>
<proteinExistence type="predicted"/>
<feature type="domain" description="Halobacterial output" evidence="2">
    <location>
        <begin position="25"/>
        <end position="94"/>
    </location>
</feature>
<gene>
    <name evidence="3" type="ORF">GJR99_15210</name>
</gene>
<name>A0A6A8GBG6_9EURY</name>
<dbReference type="InterPro" id="IPR040624">
    <property type="entry name" value="HalOD1"/>
</dbReference>
<feature type="compositionally biased region" description="Pro residues" evidence="1">
    <location>
        <begin position="1"/>
        <end position="10"/>
    </location>
</feature>
<evidence type="ECO:0000259" key="2">
    <source>
        <dbReference type="Pfam" id="PF18545"/>
    </source>
</evidence>
<accession>A0A6A8GBG6</accession>
<evidence type="ECO:0000256" key="1">
    <source>
        <dbReference type="SAM" id="MobiDB-lite"/>
    </source>
</evidence>
<dbReference type="RefSeq" id="WP_151113639.1">
    <property type="nucleotide sequence ID" value="NZ_WKJQ01000001.1"/>
</dbReference>
<keyword evidence="4" id="KW-1185">Reference proteome</keyword>
<reference evidence="3 4" key="1">
    <citation type="submission" date="2019-11" db="EMBL/GenBank/DDBJ databases">
        <title>Whole genome sequence of Haloferax sp. MBLA0078.</title>
        <authorList>
            <person name="Seo M.-J."/>
            <person name="Cho E.-S."/>
        </authorList>
    </citation>
    <scope>NUCLEOTIDE SEQUENCE [LARGE SCALE GENOMIC DNA]</scope>
    <source>
        <strain evidence="3 4">MBLA0078</strain>
    </source>
</reference>
<comment type="caution">
    <text evidence="3">The sequence shown here is derived from an EMBL/GenBank/DDBJ whole genome shotgun (WGS) entry which is preliminary data.</text>
</comment>
<feature type="region of interest" description="Disordered" evidence="1">
    <location>
        <begin position="1"/>
        <end position="20"/>
    </location>
</feature>
<dbReference type="Proteomes" id="UP000443423">
    <property type="component" value="Unassembled WGS sequence"/>
</dbReference>
<protein>
    <recommendedName>
        <fullName evidence="2">Halobacterial output domain-containing protein</fullName>
    </recommendedName>
</protein>
<evidence type="ECO:0000313" key="4">
    <source>
        <dbReference type="Proteomes" id="UP000443423"/>
    </source>
</evidence>
<evidence type="ECO:0000313" key="3">
    <source>
        <dbReference type="EMBL" id="MRW97918.1"/>
    </source>
</evidence>